<comment type="caution">
    <text evidence="1">The sequence shown here is derived from an EMBL/GenBank/DDBJ whole genome shotgun (WGS) entry which is preliminary data.</text>
</comment>
<sequence length="90" mass="9753">MITSDMATTSPFCIKGSMRMLTAEGWGCPTHSNPYTECKKGGDTRPPVITVAMILQEPTDGLDDLAITATPLLLTEDMSSSNWTVVYLPE</sequence>
<protein>
    <submittedName>
        <fullName evidence="1">Uncharacterized protein</fullName>
    </submittedName>
</protein>
<dbReference type="AlphaFoldDB" id="A0AAD4UNY3"/>
<accession>A0AAD4UNY3</accession>
<name>A0AAD4UNY3_OVIAM</name>
<keyword evidence="2" id="KW-1185">Reference proteome</keyword>
<dbReference type="Proteomes" id="UP001214576">
    <property type="component" value="Unassembled WGS sequence"/>
</dbReference>
<evidence type="ECO:0000313" key="2">
    <source>
        <dbReference type="Proteomes" id="UP001214576"/>
    </source>
</evidence>
<proteinExistence type="predicted"/>
<organism evidence="1 2">
    <name type="scientific">Ovis ammon polii</name>
    <dbReference type="NCBI Taxonomy" id="230172"/>
    <lineage>
        <taxon>Eukaryota</taxon>
        <taxon>Metazoa</taxon>
        <taxon>Chordata</taxon>
        <taxon>Craniata</taxon>
        <taxon>Vertebrata</taxon>
        <taxon>Euteleostomi</taxon>
        <taxon>Mammalia</taxon>
        <taxon>Eutheria</taxon>
        <taxon>Laurasiatheria</taxon>
        <taxon>Artiodactyla</taxon>
        <taxon>Ruminantia</taxon>
        <taxon>Pecora</taxon>
        <taxon>Bovidae</taxon>
        <taxon>Caprinae</taxon>
        <taxon>Ovis</taxon>
    </lineage>
</organism>
<reference evidence="1" key="1">
    <citation type="submission" date="2022-03" db="EMBL/GenBank/DDBJ databases">
        <title>Genomic analyses of argali, domestic sheep and their hybrids provide insights into chromosomal evolution, heterosis and genetic basis of agronomic traits.</title>
        <authorList>
            <person name="Li M."/>
        </authorList>
    </citation>
    <scope>NUCLEOTIDE SEQUENCE</scope>
    <source>
        <strain evidence="1">CAU-MHL-2022a</strain>
        <tissue evidence="1">Skin</tissue>
    </source>
</reference>
<dbReference type="EMBL" id="JAKZEL010000001">
    <property type="protein sequence ID" value="KAI4548701.1"/>
    <property type="molecule type" value="Genomic_DNA"/>
</dbReference>
<evidence type="ECO:0000313" key="1">
    <source>
        <dbReference type="EMBL" id="KAI4548701.1"/>
    </source>
</evidence>
<gene>
    <name evidence="1" type="ORF">MG293_001031</name>
</gene>